<evidence type="ECO:0000256" key="1">
    <source>
        <dbReference type="SAM" id="Phobius"/>
    </source>
</evidence>
<dbReference type="EMBL" id="ADLE01000009">
    <property type="protein sequence ID" value="EJZ64236.1"/>
    <property type="molecule type" value="Genomic_DNA"/>
</dbReference>
<feature type="transmembrane region" description="Helical" evidence="1">
    <location>
        <begin position="104"/>
        <end position="123"/>
    </location>
</feature>
<gene>
    <name evidence="2" type="ORF">HMPREF9448_01496</name>
</gene>
<dbReference type="STRING" id="742726.HMPREF9448_01496"/>
<keyword evidence="1" id="KW-1133">Transmembrane helix</keyword>
<feature type="transmembrane region" description="Helical" evidence="1">
    <location>
        <begin position="72"/>
        <end position="92"/>
    </location>
</feature>
<comment type="caution">
    <text evidence="2">The sequence shown here is derived from an EMBL/GenBank/DDBJ whole genome shotgun (WGS) entry which is preliminary data.</text>
</comment>
<keyword evidence="1" id="KW-0472">Membrane</keyword>
<accession>K0X118</accession>
<dbReference type="Proteomes" id="UP000006044">
    <property type="component" value="Unassembled WGS sequence"/>
</dbReference>
<dbReference type="Pfam" id="PF04246">
    <property type="entry name" value="RseC_MucC"/>
    <property type="match status" value="1"/>
</dbReference>
<dbReference type="InterPro" id="IPR007359">
    <property type="entry name" value="SigmaE_reg_RseC_MucC"/>
</dbReference>
<dbReference type="RefSeq" id="WP_008861957.1">
    <property type="nucleotide sequence ID" value="NZ_CAXSYG010000005.1"/>
</dbReference>
<proteinExistence type="predicted"/>
<dbReference type="PANTHER" id="PTHR35867:SF1">
    <property type="entry name" value="PROTEIN RSEC"/>
    <property type="match status" value="1"/>
</dbReference>
<dbReference type="AlphaFoldDB" id="K0X118"/>
<evidence type="ECO:0000313" key="2">
    <source>
        <dbReference type="EMBL" id="EJZ64236.1"/>
    </source>
</evidence>
<evidence type="ECO:0000313" key="3">
    <source>
        <dbReference type="Proteomes" id="UP000006044"/>
    </source>
</evidence>
<reference evidence="2 3" key="1">
    <citation type="submission" date="2012-08" db="EMBL/GenBank/DDBJ databases">
        <title>The Genome Sequence of Barnesiella intestinihominis YIT 11860.</title>
        <authorList>
            <consortium name="The Broad Institute Genome Sequencing Platform"/>
            <person name="Earl A."/>
            <person name="Ward D."/>
            <person name="Feldgarden M."/>
            <person name="Gevers D."/>
            <person name="Morotomi M."/>
            <person name="Walker B."/>
            <person name="Young S.K."/>
            <person name="Zeng Q."/>
            <person name="Gargeya S."/>
            <person name="Fitzgerald M."/>
            <person name="Haas B."/>
            <person name="Abouelleil A."/>
            <person name="Alvarado L."/>
            <person name="Arachchi H.M."/>
            <person name="Berlin A.M."/>
            <person name="Chapman S.B."/>
            <person name="Goldberg J."/>
            <person name="Griggs A."/>
            <person name="Gujja S."/>
            <person name="Hansen M."/>
            <person name="Howarth C."/>
            <person name="Imamovic A."/>
            <person name="Larimer J."/>
            <person name="McCowen C."/>
            <person name="Montmayeur A."/>
            <person name="Murphy C."/>
            <person name="Neiman D."/>
            <person name="Pearson M."/>
            <person name="Priest M."/>
            <person name="Roberts A."/>
            <person name="Saif S."/>
            <person name="Shea T."/>
            <person name="Sisk P."/>
            <person name="Sykes S."/>
            <person name="Wortman J."/>
            <person name="Nusbaum C."/>
            <person name="Birren B."/>
        </authorList>
    </citation>
    <scope>NUCLEOTIDE SEQUENCE [LARGE SCALE GENOMIC DNA]</scope>
    <source>
        <strain evidence="2 3">YIT 11860</strain>
    </source>
</reference>
<dbReference type="OrthoDB" id="1120636at2"/>
<keyword evidence="3" id="KW-1185">Reference proteome</keyword>
<keyword evidence="1" id="KW-0812">Transmembrane</keyword>
<evidence type="ECO:0008006" key="4">
    <source>
        <dbReference type="Google" id="ProtNLM"/>
    </source>
</evidence>
<name>K0X118_9BACT</name>
<organism evidence="2 3">
    <name type="scientific">Barnesiella intestinihominis YIT 11860</name>
    <dbReference type="NCBI Taxonomy" id="742726"/>
    <lineage>
        <taxon>Bacteria</taxon>
        <taxon>Pseudomonadati</taxon>
        <taxon>Bacteroidota</taxon>
        <taxon>Bacteroidia</taxon>
        <taxon>Bacteroidales</taxon>
        <taxon>Barnesiellaceae</taxon>
        <taxon>Barnesiella</taxon>
    </lineage>
</organism>
<dbReference type="GeneID" id="77848761"/>
<protein>
    <recommendedName>
        <fullName evidence="4">Fis family transcriptional regulator</fullName>
    </recommendedName>
</protein>
<dbReference type="PANTHER" id="PTHR35867">
    <property type="entry name" value="PROTEIN RSEC"/>
    <property type="match status" value="1"/>
</dbReference>
<dbReference type="HOGENOM" id="CLU_125969_0_0_10"/>
<dbReference type="eggNOG" id="COG3086">
    <property type="taxonomic scope" value="Bacteria"/>
</dbReference>
<sequence length="141" mass="15947">MKRPDIEHEGIITGISKSHIFVRIIQHSACAGCHAASLCTTTDQKEKIIEVEKCDFPIQIGDKVSVALSTSAGYRAIWFTAALPVILIMLSLVINERIGINELYSGLCALVVLAIYYTILYFYRDRLKKRFRFFLKPIHVS</sequence>